<proteinExistence type="predicted"/>
<dbReference type="GO" id="GO:0016491">
    <property type="term" value="F:oxidoreductase activity"/>
    <property type="evidence" value="ECO:0007669"/>
    <property type="project" value="UniProtKB-KW"/>
</dbReference>
<protein>
    <submittedName>
        <fullName evidence="3">Aflatoxin B1 aldehyde reductase member 2 like protein</fullName>
    </submittedName>
</protein>
<evidence type="ECO:0000256" key="1">
    <source>
        <dbReference type="ARBA" id="ARBA00023002"/>
    </source>
</evidence>
<evidence type="ECO:0000313" key="4">
    <source>
        <dbReference type="Proteomes" id="UP000689129"/>
    </source>
</evidence>
<reference evidence="3" key="1">
    <citation type="journal article" date="2021" name="Mol. Plant Pathol.">
        <title>A 20-kb lineage-specific genomic region tames virulence in pathogenic amphidiploid Verticillium longisporum.</title>
        <authorList>
            <person name="Harting R."/>
            <person name="Starke J."/>
            <person name="Kusch H."/>
            <person name="Poggeler S."/>
            <person name="Maurus I."/>
            <person name="Schluter R."/>
            <person name="Landesfeind M."/>
            <person name="Bulla I."/>
            <person name="Nowrousian M."/>
            <person name="de Jonge R."/>
            <person name="Stahlhut G."/>
            <person name="Hoff K.J."/>
            <person name="Asshauer K.P."/>
            <person name="Thurmer A."/>
            <person name="Stanke M."/>
            <person name="Daniel R."/>
            <person name="Morgenstern B."/>
            <person name="Thomma B.P.H.J."/>
            <person name="Kronstad J.W."/>
            <person name="Braus-Stromeyer S.A."/>
            <person name="Braus G.H."/>
        </authorList>
    </citation>
    <scope>NUCLEOTIDE SEQUENCE</scope>
    <source>
        <strain evidence="3">Vl32</strain>
    </source>
</reference>
<dbReference type="InterPro" id="IPR023210">
    <property type="entry name" value="NADP_OxRdtase_dom"/>
</dbReference>
<dbReference type="AlphaFoldDB" id="A0A8I2Z417"/>
<organism evidence="3 4">
    <name type="scientific">Verticillium longisporum</name>
    <name type="common">Verticillium dahliae var. longisporum</name>
    <dbReference type="NCBI Taxonomy" id="100787"/>
    <lineage>
        <taxon>Eukaryota</taxon>
        <taxon>Fungi</taxon>
        <taxon>Dikarya</taxon>
        <taxon>Ascomycota</taxon>
        <taxon>Pezizomycotina</taxon>
        <taxon>Sordariomycetes</taxon>
        <taxon>Hypocreomycetidae</taxon>
        <taxon>Glomerellales</taxon>
        <taxon>Plectosphaerellaceae</taxon>
        <taxon>Verticillium</taxon>
    </lineage>
</organism>
<name>A0A8I2Z417_VERLO</name>
<evidence type="ECO:0000259" key="2">
    <source>
        <dbReference type="Pfam" id="PF00248"/>
    </source>
</evidence>
<gene>
    <name evidence="3" type="ORF">HYQ45_016814</name>
</gene>
<accession>A0A8I2Z417</accession>
<dbReference type="OrthoDB" id="2310150at2759"/>
<dbReference type="Proteomes" id="UP000689129">
    <property type="component" value="Unassembled WGS sequence"/>
</dbReference>
<feature type="domain" description="NADP-dependent oxidoreductase" evidence="2">
    <location>
        <begin position="164"/>
        <end position="239"/>
    </location>
</feature>
<keyword evidence="1" id="KW-0560">Oxidoreductase</keyword>
<dbReference type="PANTHER" id="PTHR43364:SF4">
    <property type="entry name" value="NAD(P)-LINKED OXIDOREDUCTASE SUPERFAMILY PROTEIN"/>
    <property type="match status" value="1"/>
</dbReference>
<dbReference type="Pfam" id="PF00248">
    <property type="entry name" value="Aldo_ket_red"/>
    <property type="match status" value="2"/>
</dbReference>
<sequence length="270" mass="30176">MPLIASNPTNRIILGLMTFGPSESDGARITDLETYNKALDVFQSRGYNEVDTARVYVGKQQEAFTREAKWKERGLTLATKIQYPSEPGSHAADKVAESLETSLKELGTDCVDILYLHAADRATPFAETLEALDKLHKAGKFVRLGLSNFTAFEVAEVRYFRDSTFKALQTIEQAIEKRDLSMIETALRWTVHHSQLNIKDGNDGILIGISSVAQLEDNLNHLEKGPLPEDVVQALEQAWLVSKADTTNYWHLDLKYTYDPREALFGAGAK</sequence>
<evidence type="ECO:0000313" key="3">
    <source>
        <dbReference type="EMBL" id="KAG7113459.1"/>
    </source>
</evidence>
<feature type="domain" description="NADP-dependent oxidoreductase" evidence="2">
    <location>
        <begin position="11"/>
        <end position="157"/>
    </location>
</feature>
<dbReference type="EMBL" id="JAEMWZ010000521">
    <property type="protein sequence ID" value="KAG7113459.1"/>
    <property type="molecule type" value="Genomic_DNA"/>
</dbReference>
<dbReference type="InterPro" id="IPR050523">
    <property type="entry name" value="AKR_Detox_Biosynth"/>
</dbReference>
<comment type="caution">
    <text evidence="3">The sequence shown here is derived from an EMBL/GenBank/DDBJ whole genome shotgun (WGS) entry which is preliminary data.</text>
</comment>
<dbReference type="PANTHER" id="PTHR43364">
    <property type="entry name" value="NADH-SPECIFIC METHYLGLYOXAL REDUCTASE-RELATED"/>
    <property type="match status" value="1"/>
</dbReference>